<name>A0A844GPA8_9FIRM</name>
<evidence type="ECO:0000313" key="1">
    <source>
        <dbReference type="EMBL" id="MTD62408.1"/>
    </source>
</evidence>
<organism evidence="1 2">
    <name type="scientific">Blautia luti DSM 14534 = JCM 17040</name>
    <dbReference type="NCBI Taxonomy" id="649762"/>
    <lineage>
        <taxon>Bacteria</taxon>
        <taxon>Bacillati</taxon>
        <taxon>Bacillota</taxon>
        <taxon>Clostridia</taxon>
        <taxon>Lachnospirales</taxon>
        <taxon>Lachnospiraceae</taxon>
        <taxon>Blautia</taxon>
    </lineage>
</organism>
<dbReference type="Pfam" id="PF18988">
    <property type="entry name" value="DUF5721"/>
    <property type="match status" value="1"/>
</dbReference>
<protein>
    <submittedName>
        <fullName evidence="1">Uncharacterized protein</fullName>
    </submittedName>
</protein>
<sequence>MIALSIIDVKDFMNKLLIGEVFDRFFLVEASVTTFNTFTIDGRLQQDFFDTDTVAMHKSNSIEYSLWRDVKPYCFSVIRGRRTPLNFRIVLQLSHKQTQQILNPSFPDGSVPDCRFCLNLQYRNDSLLCTTGVSYTSFCLDKRPEHLWDEIIRKFLSGQHIAFQVL</sequence>
<dbReference type="AlphaFoldDB" id="A0A844GPA8"/>
<dbReference type="EMBL" id="WMBC01000014">
    <property type="protein sequence ID" value="MTD62408.1"/>
    <property type="molecule type" value="Genomic_DNA"/>
</dbReference>
<accession>A0A844GPA8</accession>
<dbReference type="RefSeq" id="WP_118510699.1">
    <property type="nucleotide sequence ID" value="NZ_WMBC01000014.1"/>
</dbReference>
<evidence type="ECO:0000313" key="2">
    <source>
        <dbReference type="Proteomes" id="UP000437824"/>
    </source>
</evidence>
<comment type="caution">
    <text evidence="1">The sequence shown here is derived from an EMBL/GenBank/DDBJ whole genome shotgun (WGS) entry which is preliminary data.</text>
</comment>
<dbReference type="Proteomes" id="UP000437824">
    <property type="component" value="Unassembled WGS sequence"/>
</dbReference>
<gene>
    <name evidence="1" type="ORF">GKZ57_14455</name>
</gene>
<proteinExistence type="predicted"/>
<dbReference type="InterPro" id="IPR043779">
    <property type="entry name" value="DUF5721"/>
</dbReference>
<reference evidence="1 2" key="1">
    <citation type="submission" date="2019-11" db="EMBL/GenBank/DDBJ databases">
        <title>Draft genome sequence of Blautia luti DSM 14534T, isolated from human stool.</title>
        <authorList>
            <person name="Ortiz R."/>
            <person name="Melis-Arcos F."/>
            <person name="Covarrubias P."/>
            <person name="Cardenas J.P."/>
            <person name="Perez-Donoso J."/>
            <person name="Almonacid D."/>
        </authorList>
    </citation>
    <scope>NUCLEOTIDE SEQUENCE [LARGE SCALE GENOMIC DNA]</scope>
    <source>
        <strain evidence="1 2">DSM 14534</strain>
    </source>
</reference>